<evidence type="ECO:0000256" key="2">
    <source>
        <dbReference type="ARBA" id="ARBA00022448"/>
    </source>
</evidence>
<feature type="domain" description="Major facilitator superfamily (MFS) profile" evidence="8">
    <location>
        <begin position="17"/>
        <end position="469"/>
    </location>
</feature>
<evidence type="ECO:0000256" key="3">
    <source>
        <dbReference type="ARBA" id="ARBA00022692"/>
    </source>
</evidence>
<keyword evidence="10" id="KW-1185">Reference proteome</keyword>
<dbReference type="InterPro" id="IPR036259">
    <property type="entry name" value="MFS_trans_sf"/>
</dbReference>
<dbReference type="AlphaFoldDB" id="A0A7X6M2P2"/>
<dbReference type="EMBL" id="JAAXPE010000042">
    <property type="protein sequence ID" value="NKY89229.1"/>
    <property type="molecule type" value="Genomic_DNA"/>
</dbReference>
<dbReference type="InterPro" id="IPR011701">
    <property type="entry name" value="MFS"/>
</dbReference>
<accession>A0A7X6M2P2</accession>
<comment type="caution">
    <text evidence="9">The sequence shown here is derived from an EMBL/GenBank/DDBJ whole genome shotgun (WGS) entry which is preliminary data.</text>
</comment>
<feature type="transmembrane region" description="Helical" evidence="7">
    <location>
        <begin position="316"/>
        <end position="338"/>
    </location>
</feature>
<feature type="transmembrane region" description="Helical" evidence="7">
    <location>
        <begin position="445"/>
        <end position="465"/>
    </location>
</feature>
<feature type="transmembrane region" description="Helical" evidence="7">
    <location>
        <begin position="368"/>
        <end position="393"/>
    </location>
</feature>
<name>A0A7X6M2P2_9NOCA</name>
<protein>
    <submittedName>
        <fullName evidence="9">MFS transporter</fullName>
    </submittedName>
</protein>
<comment type="subcellular location">
    <subcellularLocation>
        <location evidence="1">Cell membrane</location>
        <topology evidence="1">Multi-pass membrane protein</topology>
    </subcellularLocation>
</comment>
<feature type="transmembrane region" description="Helical" evidence="7">
    <location>
        <begin position="83"/>
        <end position="101"/>
    </location>
</feature>
<feature type="transmembrane region" description="Helical" evidence="7">
    <location>
        <begin position="107"/>
        <end position="128"/>
    </location>
</feature>
<proteinExistence type="predicted"/>
<feature type="transmembrane region" description="Helical" evidence="7">
    <location>
        <begin position="140"/>
        <end position="161"/>
    </location>
</feature>
<dbReference type="PANTHER" id="PTHR42718">
    <property type="entry name" value="MAJOR FACILITATOR SUPERFAMILY MULTIDRUG TRANSPORTER MFSC"/>
    <property type="match status" value="1"/>
</dbReference>
<dbReference type="GO" id="GO:0022857">
    <property type="term" value="F:transmembrane transporter activity"/>
    <property type="evidence" value="ECO:0007669"/>
    <property type="project" value="InterPro"/>
</dbReference>
<evidence type="ECO:0000256" key="4">
    <source>
        <dbReference type="ARBA" id="ARBA00022989"/>
    </source>
</evidence>
<dbReference type="PROSITE" id="PS50850">
    <property type="entry name" value="MFS"/>
    <property type="match status" value="1"/>
</dbReference>
<keyword evidence="5 7" id="KW-0472">Membrane</keyword>
<dbReference type="Proteomes" id="UP000523447">
    <property type="component" value="Unassembled WGS sequence"/>
</dbReference>
<feature type="transmembrane region" description="Helical" evidence="7">
    <location>
        <begin position="173"/>
        <end position="193"/>
    </location>
</feature>
<feature type="transmembrane region" description="Helical" evidence="7">
    <location>
        <begin position="345"/>
        <end position="362"/>
    </location>
</feature>
<evidence type="ECO:0000313" key="10">
    <source>
        <dbReference type="Proteomes" id="UP000523447"/>
    </source>
</evidence>
<dbReference type="PANTHER" id="PTHR42718:SF9">
    <property type="entry name" value="MAJOR FACILITATOR SUPERFAMILY MULTIDRUG TRANSPORTER MFSC"/>
    <property type="match status" value="1"/>
</dbReference>
<keyword evidence="2" id="KW-0813">Transport</keyword>
<dbReference type="GO" id="GO:0005886">
    <property type="term" value="C:plasma membrane"/>
    <property type="evidence" value="ECO:0007669"/>
    <property type="project" value="UniProtKB-SubCell"/>
</dbReference>
<feature type="compositionally biased region" description="Low complexity" evidence="6">
    <location>
        <begin position="476"/>
        <end position="493"/>
    </location>
</feature>
<feature type="region of interest" description="Disordered" evidence="6">
    <location>
        <begin position="473"/>
        <end position="493"/>
    </location>
</feature>
<dbReference type="Gene3D" id="1.20.1250.20">
    <property type="entry name" value="MFS general substrate transporter like domains"/>
    <property type="match status" value="2"/>
</dbReference>
<feature type="transmembrane region" description="Helical" evidence="7">
    <location>
        <begin position="205"/>
        <end position="222"/>
    </location>
</feature>
<dbReference type="Pfam" id="PF07690">
    <property type="entry name" value="MFS_1"/>
    <property type="match status" value="1"/>
</dbReference>
<gene>
    <name evidence="9" type="ORF">HGA07_26920</name>
</gene>
<keyword evidence="4 7" id="KW-1133">Transmembrane helix</keyword>
<feature type="transmembrane region" description="Helical" evidence="7">
    <location>
        <begin position="51"/>
        <end position="71"/>
    </location>
</feature>
<sequence length="493" mass="50396">MSSYIWRWLVERKGSLLTGVLAFAAMIVTVMQTQAVPILGLIATKLQVSTTSVSWVTTATLLSAAVSTPLLGRVGDLYGKKPTLLGVLVVAAAGSAISASANSLSVLLVGRVLQGVATAIFPLALAVLREEIPARRLHHAMAIVSGTLGFGGGLGLVSTGLLTKGADPDYHVVFWFTAALSVVALVAAAVAVPATTTRHPGAVDLPGALTLGGFLILLLLPISQGHEWGWTSVTTLACFAGAIATAAAWVLTERRVRTPLVDLQMFTHRPVLFTNLAGMFIGFAMFMQFMGVSYLAQMPTRVAGYGFGASILRASVEYLLPATLSSMLAAPIGGILVGRLGGRSVLALSGVVGMVGFGWLALAHDTTASVIAASVVIGIAISFAYAAMPALIAAGVPHHQSGIANGINSISRTVGSSLASAIITTLLTAKLLPQLPLPQESQFTIAFWVGAAACVATVLAALLGLRPEVRHGGPGTAATAETPAASPVSASAV</sequence>
<reference evidence="9 10" key="1">
    <citation type="submission" date="2020-04" db="EMBL/GenBank/DDBJ databases">
        <title>MicrobeNet Type strains.</title>
        <authorList>
            <person name="Nicholson A.C."/>
        </authorList>
    </citation>
    <scope>NUCLEOTIDE SEQUENCE [LARGE SCALE GENOMIC DNA]</scope>
    <source>
        <strain evidence="9 10">DSM 44445</strain>
    </source>
</reference>
<dbReference type="SUPFAM" id="SSF103473">
    <property type="entry name" value="MFS general substrate transporter"/>
    <property type="match status" value="2"/>
</dbReference>
<feature type="transmembrane region" description="Helical" evidence="7">
    <location>
        <begin position="414"/>
        <end position="433"/>
    </location>
</feature>
<evidence type="ECO:0000256" key="1">
    <source>
        <dbReference type="ARBA" id="ARBA00004651"/>
    </source>
</evidence>
<feature type="transmembrane region" description="Helical" evidence="7">
    <location>
        <begin position="272"/>
        <end position="296"/>
    </location>
</feature>
<organism evidence="9 10">
    <name type="scientific">Nocardia veterana</name>
    <dbReference type="NCBI Taxonomy" id="132249"/>
    <lineage>
        <taxon>Bacteria</taxon>
        <taxon>Bacillati</taxon>
        <taxon>Actinomycetota</taxon>
        <taxon>Actinomycetes</taxon>
        <taxon>Mycobacteriales</taxon>
        <taxon>Nocardiaceae</taxon>
        <taxon>Nocardia</taxon>
    </lineage>
</organism>
<evidence type="ECO:0000256" key="5">
    <source>
        <dbReference type="ARBA" id="ARBA00023136"/>
    </source>
</evidence>
<evidence type="ECO:0000256" key="6">
    <source>
        <dbReference type="SAM" id="MobiDB-lite"/>
    </source>
</evidence>
<evidence type="ECO:0000259" key="8">
    <source>
        <dbReference type="PROSITE" id="PS50850"/>
    </source>
</evidence>
<evidence type="ECO:0000256" key="7">
    <source>
        <dbReference type="SAM" id="Phobius"/>
    </source>
</evidence>
<dbReference type="InterPro" id="IPR020846">
    <property type="entry name" value="MFS_dom"/>
</dbReference>
<keyword evidence="3 7" id="KW-0812">Transmembrane</keyword>
<evidence type="ECO:0000313" key="9">
    <source>
        <dbReference type="EMBL" id="NKY89229.1"/>
    </source>
</evidence>
<feature type="transmembrane region" description="Helical" evidence="7">
    <location>
        <begin position="228"/>
        <end position="251"/>
    </location>
</feature>